<proteinExistence type="predicted"/>
<organism evidence="1">
    <name type="scientific">Arundo donax</name>
    <name type="common">Giant reed</name>
    <name type="synonym">Donax arundinaceus</name>
    <dbReference type="NCBI Taxonomy" id="35708"/>
    <lineage>
        <taxon>Eukaryota</taxon>
        <taxon>Viridiplantae</taxon>
        <taxon>Streptophyta</taxon>
        <taxon>Embryophyta</taxon>
        <taxon>Tracheophyta</taxon>
        <taxon>Spermatophyta</taxon>
        <taxon>Magnoliopsida</taxon>
        <taxon>Liliopsida</taxon>
        <taxon>Poales</taxon>
        <taxon>Poaceae</taxon>
        <taxon>PACMAD clade</taxon>
        <taxon>Arundinoideae</taxon>
        <taxon>Arundineae</taxon>
        <taxon>Arundo</taxon>
    </lineage>
</organism>
<dbReference type="AlphaFoldDB" id="A0A0A9A5W2"/>
<reference evidence="1" key="1">
    <citation type="submission" date="2014-09" db="EMBL/GenBank/DDBJ databases">
        <authorList>
            <person name="Magalhaes I.L.F."/>
            <person name="Oliveira U."/>
            <person name="Santos F.R."/>
            <person name="Vidigal T.H.D.A."/>
            <person name="Brescovit A.D."/>
            <person name="Santos A.J."/>
        </authorList>
    </citation>
    <scope>NUCLEOTIDE SEQUENCE</scope>
    <source>
        <tissue evidence="1">Shoot tissue taken approximately 20 cm above the soil surface</tissue>
    </source>
</reference>
<accession>A0A0A9A5W2</accession>
<dbReference type="EMBL" id="GBRH01255468">
    <property type="protein sequence ID" value="JAD42427.1"/>
    <property type="molecule type" value="Transcribed_RNA"/>
</dbReference>
<protein>
    <submittedName>
        <fullName evidence="1">Uncharacterized protein</fullName>
    </submittedName>
</protein>
<reference evidence="1" key="2">
    <citation type="journal article" date="2015" name="Data Brief">
        <title>Shoot transcriptome of the giant reed, Arundo donax.</title>
        <authorList>
            <person name="Barrero R.A."/>
            <person name="Guerrero F.D."/>
            <person name="Moolhuijzen P."/>
            <person name="Goolsby J.A."/>
            <person name="Tidwell J."/>
            <person name="Bellgard S.E."/>
            <person name="Bellgard M.I."/>
        </authorList>
    </citation>
    <scope>NUCLEOTIDE SEQUENCE</scope>
    <source>
        <tissue evidence="1">Shoot tissue taken approximately 20 cm above the soil surface</tissue>
    </source>
</reference>
<evidence type="ECO:0000313" key="1">
    <source>
        <dbReference type="EMBL" id="JAD42427.1"/>
    </source>
</evidence>
<name>A0A0A9A5W2_ARUDO</name>
<sequence length="49" mass="6020">MVSWNQFSSRQVPMISTRCFPPRFFTRNPLDHVYYRDENCWSTEFNQTV</sequence>